<keyword evidence="4" id="KW-1185">Reference proteome</keyword>
<dbReference type="GO" id="GO:0035556">
    <property type="term" value="P:intracellular signal transduction"/>
    <property type="evidence" value="ECO:0007669"/>
    <property type="project" value="InterPro"/>
</dbReference>
<feature type="region of interest" description="Disordered" evidence="1">
    <location>
        <begin position="555"/>
        <end position="613"/>
    </location>
</feature>
<dbReference type="PANTHER" id="PTHR12673:SF159">
    <property type="entry name" value="LD03170P"/>
    <property type="match status" value="1"/>
</dbReference>
<dbReference type="InterPro" id="IPR051092">
    <property type="entry name" value="FYVE_RhoGEF_PH"/>
</dbReference>
<reference evidence="3" key="1">
    <citation type="submission" date="2022-07" db="EMBL/GenBank/DDBJ databases">
        <title>Phylogenomic reconstructions and comparative analyses of Kickxellomycotina fungi.</title>
        <authorList>
            <person name="Reynolds N.K."/>
            <person name="Stajich J.E."/>
            <person name="Barry K."/>
            <person name="Grigoriev I.V."/>
            <person name="Crous P."/>
            <person name="Smith M.E."/>
        </authorList>
    </citation>
    <scope>NUCLEOTIDE SEQUENCE</scope>
    <source>
        <strain evidence="3">IMI 214461</strain>
    </source>
</reference>
<evidence type="ECO:0000256" key="1">
    <source>
        <dbReference type="SAM" id="MobiDB-lite"/>
    </source>
</evidence>
<dbReference type="InterPro" id="IPR000219">
    <property type="entry name" value="DH_dom"/>
</dbReference>
<evidence type="ECO:0000313" key="3">
    <source>
        <dbReference type="EMBL" id="KAJ2000637.1"/>
    </source>
</evidence>
<protein>
    <recommendedName>
        <fullName evidence="2">DH domain-containing protein</fullName>
    </recommendedName>
</protein>
<dbReference type="CDD" id="cd00160">
    <property type="entry name" value="RhoGEF"/>
    <property type="match status" value="1"/>
</dbReference>
<gene>
    <name evidence="3" type="ORF">H4R26_004521</name>
</gene>
<comment type="caution">
    <text evidence="3">The sequence shown here is derived from an EMBL/GenBank/DDBJ whole genome shotgun (WGS) entry which is preliminary data.</text>
</comment>
<feature type="region of interest" description="Disordered" evidence="1">
    <location>
        <begin position="809"/>
        <end position="855"/>
    </location>
</feature>
<dbReference type="SUPFAM" id="SSF48065">
    <property type="entry name" value="DBL homology domain (DH-domain)"/>
    <property type="match status" value="1"/>
</dbReference>
<dbReference type="EMBL" id="JANBQF010000505">
    <property type="protein sequence ID" value="KAJ2000637.1"/>
    <property type="molecule type" value="Genomic_DNA"/>
</dbReference>
<evidence type="ECO:0000259" key="2">
    <source>
        <dbReference type="PROSITE" id="PS50010"/>
    </source>
</evidence>
<feature type="region of interest" description="Disordered" evidence="1">
    <location>
        <begin position="1"/>
        <end position="36"/>
    </location>
</feature>
<feature type="region of interest" description="Disordered" evidence="1">
    <location>
        <begin position="1328"/>
        <end position="1348"/>
    </location>
</feature>
<feature type="region of interest" description="Disordered" evidence="1">
    <location>
        <begin position="1207"/>
        <end position="1240"/>
    </location>
</feature>
<feature type="region of interest" description="Disordered" evidence="1">
    <location>
        <begin position="484"/>
        <end position="518"/>
    </location>
</feature>
<dbReference type="OrthoDB" id="660555at2759"/>
<sequence>MAKSKLLTRATPKQATNGSEFDADSGSAARPRTAGGERGILQRLRIGRLFFGLGSGSGYSNPGFASASAEDASAGTGFGVAMPHSARCNFRTSSDHSLATTGDLLPSALHTSSMSFLIGAPPQTTAHDECAVGNGTQTISYLHRQHVGSFVPQAAANRMSRYSMMSRRLSAPDGTEVARRLSRVSIASNRALVLRSSTESLPDALVDVSSYTGSVHSECLLEPITCSSDCELDRSSSAAPLANAKVFSSSENFPMTSESSRGLQADASSDAIARQSLRDGALSMHRRNSQDEFIPMPSSAPMSVPALALPQPSDNSSAANKSQEGHDDGPSMGNALLSRDRGVMLSGRAARDELLPPHHNRSFDYEDTFRQTPTLAVSSPASEGASLDVRRRALSPHGLRQHRLGESASMHNHFRHLSPRSDPPPSLSLPTSPSTYAQHVSPLLLLPRDELATQSSLGASCHMGGVASDSSGLPVLLMGSVKQRGDKKIARQSGNVSGNRSVSATQSSPHSTSSSLGLVDTNATSAQPAAAPGSGPWSPYQISLEALVAGSSDSLCTDSGSAQNTSAPSPVTEMALQTTDACSSADLVSASRGNDDEVRSPPPSLRPKSLFEGATHSGNRCSLVSEEGVSTLHTSSSIESARAFLAMIATSHACDSAAATSNPTSIAVVASDVQNDFECLTFVNNMRSPTPASAPITSTPSEYTTTDLAANVAHGTDTQPLPQEHALCAQPSAVASAYTEAELSQPTLPGVLGNRSLRVRSRLASVGIRRASTYVWTRSSVFMRSLSSAEELNSGQHSRSVDTVADTVGADSGSETAQESAGTSGTPSHNSESASMGVEPTKTDPETFTPPAPVPLPVVKTPPAVMRLHAARELVMTEKNFVDNLFVIKKVWMEPVFSSANSPKPIIPYQTARIIFYGIAALHSHASQFYREMDYILGSFERSHSAMEIVNDDGMRIGNMFRTSDRHWDDFIAYVRNYGTAVNCLKQLQDYKPYLRYHEDCMAQKRTNRQSLKDLLMLPIQRITRYTLLLKNILKHTPAVHSDHIELCRAVKNVTHFASIVNECRRKQEEMYRLIDIFRTIENCPVLPHSDSRLFISEFVVRELISRLPIRLLLFTDMVIVTQAPAHSKLDDVGLIDSTVEWTYHGLAFLDRIEVQNAGESTNTLITILSLNRGSTDTGSLDTCRHSLPSASEPAVSSCASGIGSIAQASSQSSTHDRSETFEPYSRASAGSQGSGVNAPKANNKLMLEHGPADLGTHKKKGRGRKGILRVNSRDSIPDHIAALSRSTFPSPVPSPARLERSASRLNCSSYIATDTTTDRDIFASSHLRPKTASGSSGASLSGSSQPGSFLHTSSATLAGYTNPMQAESSAPCRPLLPDVASGGSSGASGYGTGRADVAPLQLIQLTLVMQHATSAARKQFVRALKDATARYTRELESCNIESDAGADFLAADDGSDVLNLHPL</sequence>
<dbReference type="InterPro" id="IPR035899">
    <property type="entry name" value="DBL_dom_sf"/>
</dbReference>
<feature type="compositionally biased region" description="Polar residues" evidence="1">
    <location>
        <begin position="312"/>
        <end position="322"/>
    </location>
</feature>
<dbReference type="PANTHER" id="PTHR12673">
    <property type="entry name" value="FACIOGENITAL DYSPLASIA PROTEIN"/>
    <property type="match status" value="1"/>
</dbReference>
<dbReference type="InterPro" id="IPR001331">
    <property type="entry name" value="GDS_CDC24_CS"/>
</dbReference>
<feature type="compositionally biased region" description="Polar residues" evidence="1">
    <location>
        <begin position="555"/>
        <end position="582"/>
    </location>
</feature>
<dbReference type="Pfam" id="PF00621">
    <property type="entry name" value="RhoGEF"/>
    <property type="match status" value="1"/>
</dbReference>
<feature type="compositionally biased region" description="Polar residues" evidence="1">
    <location>
        <begin position="813"/>
        <end position="834"/>
    </location>
</feature>
<accession>A0A9W8BG38</accession>
<name>A0A9W8BG38_9FUNG</name>
<dbReference type="Proteomes" id="UP001150907">
    <property type="component" value="Unassembled WGS sequence"/>
</dbReference>
<proteinExistence type="predicted"/>
<dbReference type="SMART" id="SM00325">
    <property type="entry name" value="RhoGEF"/>
    <property type="match status" value="1"/>
</dbReference>
<feature type="compositionally biased region" description="Low complexity" evidence="1">
    <location>
        <begin position="1334"/>
        <end position="1348"/>
    </location>
</feature>
<feature type="region of interest" description="Disordered" evidence="1">
    <location>
        <begin position="414"/>
        <end position="434"/>
    </location>
</feature>
<dbReference type="GO" id="GO:0005737">
    <property type="term" value="C:cytoplasm"/>
    <property type="evidence" value="ECO:0007669"/>
    <property type="project" value="TreeGrafter"/>
</dbReference>
<dbReference type="GO" id="GO:0005085">
    <property type="term" value="F:guanyl-nucleotide exchange factor activity"/>
    <property type="evidence" value="ECO:0007669"/>
    <property type="project" value="InterPro"/>
</dbReference>
<organism evidence="3 4">
    <name type="scientific">Coemansia thaxteri</name>
    <dbReference type="NCBI Taxonomy" id="2663907"/>
    <lineage>
        <taxon>Eukaryota</taxon>
        <taxon>Fungi</taxon>
        <taxon>Fungi incertae sedis</taxon>
        <taxon>Zoopagomycota</taxon>
        <taxon>Kickxellomycotina</taxon>
        <taxon>Kickxellomycetes</taxon>
        <taxon>Kickxellales</taxon>
        <taxon>Kickxellaceae</taxon>
        <taxon>Coemansia</taxon>
    </lineage>
</organism>
<dbReference type="PROSITE" id="PS00741">
    <property type="entry name" value="DH_1"/>
    <property type="match status" value="1"/>
</dbReference>
<feature type="domain" description="DH" evidence="2">
    <location>
        <begin position="866"/>
        <end position="1064"/>
    </location>
</feature>
<feature type="compositionally biased region" description="Low complexity" evidence="1">
    <location>
        <begin position="295"/>
        <end position="310"/>
    </location>
</feature>
<dbReference type="PROSITE" id="PS50010">
    <property type="entry name" value="DH_2"/>
    <property type="match status" value="1"/>
</dbReference>
<feature type="compositionally biased region" description="Low complexity" evidence="1">
    <location>
        <begin position="501"/>
        <end position="515"/>
    </location>
</feature>
<evidence type="ECO:0000313" key="4">
    <source>
        <dbReference type="Proteomes" id="UP001150907"/>
    </source>
</evidence>
<feature type="region of interest" description="Disordered" evidence="1">
    <location>
        <begin position="291"/>
        <end position="336"/>
    </location>
</feature>
<feature type="region of interest" description="Disordered" evidence="1">
    <location>
        <begin position="1365"/>
        <end position="1389"/>
    </location>
</feature>
<dbReference type="Gene3D" id="1.20.900.10">
    <property type="entry name" value="Dbl homology (DH) domain"/>
    <property type="match status" value="1"/>
</dbReference>